<dbReference type="AlphaFoldDB" id="A0A2N0QXH5"/>
<reference evidence="1 2" key="2">
    <citation type="submission" date="2017-10" db="EMBL/GenBank/DDBJ databases">
        <title>Genome analyses suggest a sexual origin of heterokaryosis in a supposedly ancient asexual fungus.</title>
        <authorList>
            <person name="Corradi N."/>
            <person name="Sedzielewska K."/>
            <person name="Noel J."/>
            <person name="Charron P."/>
            <person name="Farinelli L."/>
            <person name="Marton T."/>
            <person name="Kruger M."/>
            <person name="Pelin A."/>
            <person name="Brachmann A."/>
            <person name="Corradi N."/>
        </authorList>
    </citation>
    <scope>NUCLEOTIDE SEQUENCE [LARGE SCALE GENOMIC DNA]</scope>
    <source>
        <strain evidence="1 2">A1</strain>
    </source>
</reference>
<sequence length="86" mass="10023">MHKQYEFSKQTILNDESLTENEKSEAIRIITKTYDLNKLIFNEGTKRICENSEGYLWYGIVDNGSVSASTITWKDLEKAQIKIMEE</sequence>
<evidence type="ECO:0000313" key="1">
    <source>
        <dbReference type="EMBL" id="PKC55746.1"/>
    </source>
</evidence>
<proteinExistence type="predicted"/>
<organism evidence="1 2">
    <name type="scientific">Rhizophagus irregularis</name>
    <dbReference type="NCBI Taxonomy" id="588596"/>
    <lineage>
        <taxon>Eukaryota</taxon>
        <taxon>Fungi</taxon>
        <taxon>Fungi incertae sedis</taxon>
        <taxon>Mucoromycota</taxon>
        <taxon>Glomeromycotina</taxon>
        <taxon>Glomeromycetes</taxon>
        <taxon>Glomerales</taxon>
        <taxon>Glomeraceae</taxon>
        <taxon>Rhizophagus</taxon>
    </lineage>
</organism>
<dbReference type="Proteomes" id="UP000232688">
    <property type="component" value="Unassembled WGS sequence"/>
</dbReference>
<protein>
    <submittedName>
        <fullName evidence="1">Uncharacterized protein</fullName>
    </submittedName>
</protein>
<accession>A0A2N0QXH5</accession>
<reference evidence="1 2" key="1">
    <citation type="submission" date="2017-10" db="EMBL/GenBank/DDBJ databases">
        <title>Extensive intraspecific genome diversity in a model arbuscular mycorrhizal fungus.</title>
        <authorList>
            <person name="Chen E.C.H."/>
            <person name="Morin E."/>
            <person name="Baudet D."/>
            <person name="Noel J."/>
            <person name="Ndikumana S."/>
            <person name="Charron P."/>
            <person name="St-Onge C."/>
            <person name="Giorgi J."/>
            <person name="Grigoriev I.V."/>
            <person name="Roux C."/>
            <person name="Martin F.M."/>
            <person name="Corradi N."/>
        </authorList>
    </citation>
    <scope>NUCLEOTIDE SEQUENCE [LARGE SCALE GENOMIC DNA]</scope>
    <source>
        <strain evidence="1 2">A1</strain>
    </source>
</reference>
<dbReference type="VEuPathDB" id="FungiDB:RhiirA1_475089"/>
<evidence type="ECO:0000313" key="2">
    <source>
        <dbReference type="Proteomes" id="UP000232688"/>
    </source>
</evidence>
<gene>
    <name evidence="1" type="ORF">RhiirA1_475089</name>
</gene>
<name>A0A2N0QXH5_9GLOM</name>
<dbReference type="EMBL" id="LLXH01002441">
    <property type="protein sequence ID" value="PKC55746.1"/>
    <property type="molecule type" value="Genomic_DNA"/>
</dbReference>
<comment type="caution">
    <text evidence="1">The sequence shown here is derived from an EMBL/GenBank/DDBJ whole genome shotgun (WGS) entry which is preliminary data.</text>
</comment>